<evidence type="ECO:0000313" key="2">
    <source>
        <dbReference type="EMBL" id="TPX45344.1"/>
    </source>
</evidence>
<dbReference type="EMBL" id="QEAN01000156">
    <property type="protein sequence ID" value="TPX45344.1"/>
    <property type="molecule type" value="Genomic_DNA"/>
</dbReference>
<keyword evidence="1" id="KW-1133">Transmembrane helix</keyword>
<gene>
    <name evidence="3" type="ORF">SeLEV6574_g00601</name>
    <name evidence="2" type="ORF">SeMB42_g04042</name>
</gene>
<dbReference type="Proteomes" id="UP000317494">
    <property type="component" value="Unassembled WGS sequence"/>
</dbReference>
<name>A0A507DJC8_9FUNG</name>
<dbReference type="PANTHER" id="PTHR38488">
    <property type="entry name" value="OXIDOREDUCTASE 9.5 KDA SUBUNIT, PUTATIVE (AFU_ORTHOLOGUE AFUA_5G08980)-RELATED"/>
    <property type="match status" value="1"/>
</dbReference>
<dbReference type="Proteomes" id="UP000320475">
    <property type="component" value="Unassembled WGS sequence"/>
</dbReference>
<keyword evidence="1" id="KW-0812">Transmembrane</keyword>
<evidence type="ECO:0000256" key="1">
    <source>
        <dbReference type="SAM" id="Phobius"/>
    </source>
</evidence>
<sequence>MVFRYLKSKLYNQPVVFVSFAMALSAPVLLFVVYPLRREAGYKRPVDIPRSFPIPNRAREHITGYDD</sequence>
<evidence type="ECO:0000313" key="5">
    <source>
        <dbReference type="Proteomes" id="UP000320475"/>
    </source>
</evidence>
<keyword evidence="1" id="KW-0472">Membrane</keyword>
<dbReference type="InterPro" id="IPR039961">
    <property type="entry name" value="Nuo9.5"/>
</dbReference>
<dbReference type="AlphaFoldDB" id="A0A507DJC8"/>
<evidence type="ECO:0000313" key="3">
    <source>
        <dbReference type="EMBL" id="TPX50980.1"/>
    </source>
</evidence>
<dbReference type="VEuPathDB" id="FungiDB:SeMB42_g04042"/>
<feature type="transmembrane region" description="Helical" evidence="1">
    <location>
        <begin position="15"/>
        <end position="34"/>
    </location>
</feature>
<dbReference type="CDD" id="cd22903">
    <property type="entry name" value="NI9M"/>
    <property type="match status" value="1"/>
</dbReference>
<reference evidence="4 5" key="1">
    <citation type="journal article" date="2019" name="Sci. Rep.">
        <title>Comparative genomics of chytrid fungi reveal insights into the obligate biotrophic and pathogenic lifestyle of Synchytrium endobioticum.</title>
        <authorList>
            <person name="van de Vossenberg B.T.L.H."/>
            <person name="Warris S."/>
            <person name="Nguyen H.D.T."/>
            <person name="van Gent-Pelzer M.P.E."/>
            <person name="Joly D.L."/>
            <person name="van de Geest H.C."/>
            <person name="Bonants P.J.M."/>
            <person name="Smith D.S."/>
            <person name="Levesque C.A."/>
            <person name="van der Lee T.A.J."/>
        </authorList>
    </citation>
    <scope>NUCLEOTIDE SEQUENCE [LARGE SCALE GENOMIC DNA]</scope>
    <source>
        <strain evidence="3 5">LEV6574</strain>
        <strain evidence="2 4">MB42</strain>
    </source>
</reference>
<dbReference type="OrthoDB" id="2093409at2759"/>
<dbReference type="PANTHER" id="PTHR38488:SF1">
    <property type="entry name" value="OXIDOREDUCTASE 9.5 KDA SUBUNIT, PUTATIVE (AFU_ORTHOLOGUE AFUA_5G08980)-RELATED"/>
    <property type="match status" value="1"/>
</dbReference>
<dbReference type="STRING" id="286115.A0A507DJC8"/>
<dbReference type="EMBL" id="QEAM01000010">
    <property type="protein sequence ID" value="TPX50980.1"/>
    <property type="molecule type" value="Genomic_DNA"/>
</dbReference>
<evidence type="ECO:0000313" key="4">
    <source>
        <dbReference type="Proteomes" id="UP000317494"/>
    </source>
</evidence>
<keyword evidence="4" id="KW-1185">Reference proteome</keyword>
<comment type="caution">
    <text evidence="3">The sequence shown here is derived from an EMBL/GenBank/DDBJ whole genome shotgun (WGS) entry which is preliminary data.</text>
</comment>
<organism evidence="3 5">
    <name type="scientific">Synchytrium endobioticum</name>
    <dbReference type="NCBI Taxonomy" id="286115"/>
    <lineage>
        <taxon>Eukaryota</taxon>
        <taxon>Fungi</taxon>
        <taxon>Fungi incertae sedis</taxon>
        <taxon>Chytridiomycota</taxon>
        <taxon>Chytridiomycota incertae sedis</taxon>
        <taxon>Chytridiomycetes</taxon>
        <taxon>Synchytriales</taxon>
        <taxon>Synchytriaceae</taxon>
        <taxon>Synchytrium</taxon>
    </lineage>
</organism>
<accession>A0A507DJC8</accession>
<proteinExistence type="predicted"/>
<protein>
    <submittedName>
        <fullName evidence="3">Uncharacterized protein</fullName>
    </submittedName>
</protein>